<comment type="caution">
    <text evidence="2">The sequence shown here is derived from an EMBL/GenBank/DDBJ whole genome shotgun (WGS) entry which is preliminary data.</text>
</comment>
<accession>A0A918YR20</accession>
<feature type="region of interest" description="Disordered" evidence="1">
    <location>
        <begin position="52"/>
        <end position="106"/>
    </location>
</feature>
<dbReference type="AlphaFoldDB" id="A0A918YR20"/>
<organism evidence="2 3">
    <name type="scientific">Streptomyces alanosinicus</name>
    <dbReference type="NCBI Taxonomy" id="68171"/>
    <lineage>
        <taxon>Bacteria</taxon>
        <taxon>Bacillati</taxon>
        <taxon>Actinomycetota</taxon>
        <taxon>Actinomycetes</taxon>
        <taxon>Kitasatosporales</taxon>
        <taxon>Streptomycetaceae</taxon>
        <taxon>Streptomyces</taxon>
    </lineage>
</organism>
<evidence type="ECO:0000313" key="2">
    <source>
        <dbReference type="EMBL" id="GHE12788.1"/>
    </source>
</evidence>
<sequence length="106" mass="11071">MGLMEGRFPAIRYLAGMRLRLMRRVRKAEGRGGGAAGQGRGRHVLLLVGHDESRVSPGDAGRATPGAAPGAAPGLPAEEEVLSEAGRGVSQVSDTIVRSRGQEAWV</sequence>
<gene>
    <name evidence="2" type="ORF">GCM10010339_77570</name>
</gene>
<reference evidence="2" key="1">
    <citation type="journal article" date="2014" name="Int. J. Syst. Evol. Microbiol.">
        <title>Complete genome sequence of Corynebacterium casei LMG S-19264T (=DSM 44701T), isolated from a smear-ripened cheese.</title>
        <authorList>
            <consortium name="US DOE Joint Genome Institute (JGI-PGF)"/>
            <person name="Walter F."/>
            <person name="Albersmeier A."/>
            <person name="Kalinowski J."/>
            <person name="Ruckert C."/>
        </authorList>
    </citation>
    <scope>NUCLEOTIDE SEQUENCE</scope>
    <source>
        <strain evidence="2">JCM 4714</strain>
    </source>
</reference>
<name>A0A918YR20_9ACTN</name>
<keyword evidence="3" id="KW-1185">Reference proteome</keyword>
<protein>
    <submittedName>
        <fullName evidence="2">Uncharacterized protein</fullName>
    </submittedName>
</protein>
<dbReference type="Proteomes" id="UP000655443">
    <property type="component" value="Unassembled WGS sequence"/>
</dbReference>
<evidence type="ECO:0000256" key="1">
    <source>
        <dbReference type="SAM" id="MobiDB-lite"/>
    </source>
</evidence>
<reference evidence="2" key="2">
    <citation type="submission" date="2020-09" db="EMBL/GenBank/DDBJ databases">
        <authorList>
            <person name="Sun Q."/>
            <person name="Ohkuma M."/>
        </authorList>
    </citation>
    <scope>NUCLEOTIDE SEQUENCE</scope>
    <source>
        <strain evidence="2">JCM 4714</strain>
    </source>
</reference>
<feature type="compositionally biased region" description="Low complexity" evidence="1">
    <location>
        <begin position="57"/>
        <end position="76"/>
    </location>
</feature>
<dbReference type="EMBL" id="BMVG01000036">
    <property type="protein sequence ID" value="GHE12788.1"/>
    <property type="molecule type" value="Genomic_DNA"/>
</dbReference>
<proteinExistence type="predicted"/>
<evidence type="ECO:0000313" key="3">
    <source>
        <dbReference type="Proteomes" id="UP000655443"/>
    </source>
</evidence>